<dbReference type="Proteomes" id="UP001175261">
    <property type="component" value="Unassembled WGS sequence"/>
</dbReference>
<organism evidence="3 4">
    <name type="scientific">Sarocladium strictum</name>
    <name type="common">Black bundle disease fungus</name>
    <name type="synonym">Acremonium strictum</name>
    <dbReference type="NCBI Taxonomy" id="5046"/>
    <lineage>
        <taxon>Eukaryota</taxon>
        <taxon>Fungi</taxon>
        <taxon>Dikarya</taxon>
        <taxon>Ascomycota</taxon>
        <taxon>Pezizomycotina</taxon>
        <taxon>Sordariomycetes</taxon>
        <taxon>Hypocreomycetidae</taxon>
        <taxon>Hypocreales</taxon>
        <taxon>Sarocladiaceae</taxon>
        <taxon>Sarocladium</taxon>
    </lineage>
</organism>
<dbReference type="InterPro" id="IPR029069">
    <property type="entry name" value="HotDog_dom_sf"/>
</dbReference>
<dbReference type="Pfam" id="PF20789">
    <property type="entry name" value="4HBT_3C"/>
    <property type="match status" value="1"/>
</dbReference>
<dbReference type="GO" id="GO:0009062">
    <property type="term" value="P:fatty acid catabolic process"/>
    <property type="evidence" value="ECO:0007669"/>
    <property type="project" value="TreeGrafter"/>
</dbReference>
<evidence type="ECO:0000313" key="3">
    <source>
        <dbReference type="EMBL" id="KAK0388876.1"/>
    </source>
</evidence>
<dbReference type="GO" id="GO:0006637">
    <property type="term" value="P:acyl-CoA metabolic process"/>
    <property type="evidence" value="ECO:0007669"/>
    <property type="project" value="InterPro"/>
</dbReference>
<dbReference type="AlphaFoldDB" id="A0AA39L8V2"/>
<dbReference type="Gene3D" id="3.10.129.10">
    <property type="entry name" value="Hotdog Thioesterase"/>
    <property type="match status" value="2"/>
</dbReference>
<feature type="domain" description="Acyl-CoA thioesterase-like C-terminal" evidence="2">
    <location>
        <begin position="172"/>
        <end position="302"/>
    </location>
</feature>
<protein>
    <recommendedName>
        <fullName evidence="5">Acyl-CoA thioesterase II</fullName>
    </recommendedName>
</protein>
<evidence type="ECO:0008006" key="5">
    <source>
        <dbReference type="Google" id="ProtNLM"/>
    </source>
</evidence>
<dbReference type="EMBL" id="JAPDFR010000003">
    <property type="protein sequence ID" value="KAK0388876.1"/>
    <property type="molecule type" value="Genomic_DNA"/>
</dbReference>
<feature type="domain" description="Acyl-CoA thioesterase-like N-terminal HotDog" evidence="1">
    <location>
        <begin position="38"/>
        <end position="120"/>
    </location>
</feature>
<proteinExistence type="predicted"/>
<keyword evidence="4" id="KW-1185">Reference proteome</keyword>
<dbReference type="InterPro" id="IPR049450">
    <property type="entry name" value="ACOT8-like_C"/>
</dbReference>
<comment type="caution">
    <text evidence="3">The sequence shown here is derived from an EMBL/GenBank/DDBJ whole genome shotgun (WGS) entry which is preliminary data.</text>
</comment>
<dbReference type="InterPro" id="IPR049449">
    <property type="entry name" value="TesB_ACOT8-like_N"/>
</dbReference>
<reference evidence="3" key="1">
    <citation type="submission" date="2022-10" db="EMBL/GenBank/DDBJ databases">
        <title>Determination and structural analysis of whole genome sequence of Sarocladium strictum F4-1.</title>
        <authorList>
            <person name="Hu L."/>
            <person name="Jiang Y."/>
        </authorList>
    </citation>
    <scope>NUCLEOTIDE SEQUENCE</scope>
    <source>
        <strain evidence="3">F4-1</strain>
    </source>
</reference>
<dbReference type="InterPro" id="IPR003703">
    <property type="entry name" value="Acyl_CoA_thio"/>
</dbReference>
<dbReference type="CDD" id="cd03444">
    <property type="entry name" value="Thioesterase_II_repeat1"/>
    <property type="match status" value="1"/>
</dbReference>
<dbReference type="PANTHER" id="PTHR11066">
    <property type="entry name" value="ACYL-COA THIOESTERASE"/>
    <property type="match status" value="1"/>
</dbReference>
<dbReference type="CDD" id="cd03445">
    <property type="entry name" value="Thioesterase_II_repeat2"/>
    <property type="match status" value="1"/>
</dbReference>
<dbReference type="SUPFAM" id="SSF54637">
    <property type="entry name" value="Thioesterase/thiol ester dehydrase-isomerase"/>
    <property type="match status" value="2"/>
</dbReference>
<evidence type="ECO:0000313" key="4">
    <source>
        <dbReference type="Proteomes" id="UP001175261"/>
    </source>
</evidence>
<name>A0AA39L8V2_SARSR</name>
<evidence type="ECO:0000259" key="1">
    <source>
        <dbReference type="Pfam" id="PF13622"/>
    </source>
</evidence>
<accession>A0AA39L8V2</accession>
<dbReference type="GO" id="GO:0005782">
    <property type="term" value="C:peroxisomal matrix"/>
    <property type="evidence" value="ECO:0007669"/>
    <property type="project" value="UniProtKB-SubCell"/>
</dbReference>
<evidence type="ECO:0000259" key="2">
    <source>
        <dbReference type="Pfam" id="PF20789"/>
    </source>
</evidence>
<gene>
    <name evidence="3" type="ORF">NLU13_5119</name>
</gene>
<dbReference type="GO" id="GO:0047617">
    <property type="term" value="F:fatty acyl-CoA hydrolase activity"/>
    <property type="evidence" value="ECO:0007669"/>
    <property type="project" value="InterPro"/>
</dbReference>
<sequence>MADQDASAVPSRRLSHLEESLQLEKVQKDTFKTNGLLWHPPGGRGIYGGCIISQSLAAAQRTVDDNFVCHSVQSHFLQHASNDSHITYSVRRLREGRSYATRGVQATQDGKHIYTALLSFSRTLPKNKKHVQHALTSTLSQVPNVERANVGYEIAERGFAPDVSPIALSEVSIPPQDRVLRCWIRAPERLYQTGTSLHQAILAYLTDWLALSVVSYVHGYFKFPETFIRSSKSSPIEDTALGMLSTLNHSIYFHSSPSIRADEWMLLEVSSPWAGDERALGSGKIFSQDGTLLATYMQEGVVRLKQDAHRSSML</sequence>
<dbReference type="Pfam" id="PF13622">
    <property type="entry name" value="4HBT_3"/>
    <property type="match status" value="1"/>
</dbReference>
<dbReference type="PANTHER" id="PTHR11066:SF34">
    <property type="entry name" value="ACYL-COENZYME A THIOESTERASE 8"/>
    <property type="match status" value="1"/>
</dbReference>